<evidence type="ECO:0000313" key="3">
    <source>
        <dbReference type="Proteomes" id="UP000501168"/>
    </source>
</evidence>
<accession>A0A6G9I9D0</accession>
<sequence length="82" mass="8752">MRVFFSIILGLIALVLIISGLSFLSDGSFSSGGGHGDINISGIFAMLGVINIVFGIVMGFVAKLIYPRSGKKPDETIHIRQK</sequence>
<dbReference type="RefSeq" id="WP_166914192.1">
    <property type="nucleotide sequence ID" value="NZ_CP050253.1"/>
</dbReference>
<protein>
    <submittedName>
        <fullName evidence="2">Uncharacterized protein</fullName>
    </submittedName>
</protein>
<keyword evidence="1" id="KW-1133">Transmembrane helix</keyword>
<dbReference type="Proteomes" id="UP000501168">
    <property type="component" value="Chromosome"/>
</dbReference>
<dbReference type="KEGG" id="orb:IPMB12_01335"/>
<proteinExistence type="predicted"/>
<evidence type="ECO:0000256" key="1">
    <source>
        <dbReference type="SAM" id="Phobius"/>
    </source>
</evidence>
<reference evidence="2 3" key="1">
    <citation type="submission" date="2020-03" db="EMBL/GenBank/DDBJ databases">
        <title>Complete genome sequence of Orbus sp. IPMB12 (BCRC 80908).</title>
        <authorList>
            <person name="Lo W.-S."/>
            <person name="Chang T.-H."/>
            <person name="Kuo C.-H."/>
        </authorList>
    </citation>
    <scope>NUCLEOTIDE SEQUENCE [LARGE SCALE GENOMIC DNA]</scope>
    <source>
        <strain evidence="2 3">IPMB12</strain>
    </source>
</reference>
<organism evidence="2 3">
    <name type="scientific">Zophobihabitans entericus</name>
    <dbReference type="NCBI Taxonomy" id="1635327"/>
    <lineage>
        <taxon>Bacteria</taxon>
        <taxon>Pseudomonadati</taxon>
        <taxon>Pseudomonadota</taxon>
        <taxon>Gammaproteobacteria</taxon>
        <taxon>Orbales</taxon>
        <taxon>Orbaceae</taxon>
        <taxon>Zophobihabitans</taxon>
    </lineage>
</organism>
<dbReference type="EMBL" id="CP050253">
    <property type="protein sequence ID" value="QIQ20439.1"/>
    <property type="molecule type" value="Genomic_DNA"/>
</dbReference>
<keyword evidence="3" id="KW-1185">Reference proteome</keyword>
<keyword evidence="1" id="KW-0472">Membrane</keyword>
<gene>
    <name evidence="2" type="ORF">IPMB12_01335</name>
</gene>
<dbReference type="AlphaFoldDB" id="A0A6G9I9D0"/>
<keyword evidence="1" id="KW-0812">Transmembrane</keyword>
<feature type="transmembrane region" description="Helical" evidence="1">
    <location>
        <begin position="40"/>
        <end position="62"/>
    </location>
</feature>
<dbReference type="InParanoid" id="A0A6G9I9D0"/>
<evidence type="ECO:0000313" key="2">
    <source>
        <dbReference type="EMBL" id="QIQ20439.1"/>
    </source>
</evidence>
<name>A0A6G9I9D0_9GAMM</name>